<keyword evidence="11" id="KW-0965">Cell junction</keyword>
<dbReference type="GO" id="GO:0030057">
    <property type="term" value="C:desmosome"/>
    <property type="evidence" value="ECO:0007669"/>
    <property type="project" value="UniProtKB-SubCell"/>
</dbReference>
<dbReference type="PANTHER" id="PTHR24025">
    <property type="entry name" value="DESMOGLEIN FAMILY MEMBER"/>
    <property type="match status" value="1"/>
</dbReference>
<dbReference type="PRINTS" id="PR01818">
    <property type="entry name" value="DESMOCADHERN"/>
</dbReference>
<dbReference type="InterPro" id="IPR050971">
    <property type="entry name" value="Cadherin-domain_protein"/>
</dbReference>
<keyword evidence="7" id="KW-0732">Signal</keyword>
<dbReference type="EMBL" id="JAFDVH010000024">
    <property type="protein sequence ID" value="KAG7455193.1"/>
    <property type="molecule type" value="Genomic_DNA"/>
</dbReference>
<dbReference type="InterPro" id="IPR002126">
    <property type="entry name" value="Cadherin-like_dom"/>
</dbReference>
<dbReference type="FunFam" id="2.60.40.60:FF:000083">
    <property type="entry name" value="Desmoglein 1"/>
    <property type="match status" value="1"/>
</dbReference>
<comment type="subcellular location">
    <subcellularLocation>
        <location evidence="2">Cell junction</location>
        <location evidence="2">Desmosome</location>
    </subcellularLocation>
    <subcellularLocation>
        <location evidence="1 16">Cell membrane</location>
        <topology evidence="1 16">Single-pass type I membrane protein</topology>
    </subcellularLocation>
</comment>
<keyword evidence="8" id="KW-0677">Repeat</keyword>
<feature type="transmembrane region" description="Helical" evidence="18">
    <location>
        <begin position="599"/>
        <end position="623"/>
    </location>
</feature>
<dbReference type="InterPro" id="IPR009122">
    <property type="entry name" value="Desmosomal_cadherin"/>
</dbReference>
<dbReference type="InterPro" id="IPR020894">
    <property type="entry name" value="Cadherin_CS"/>
</dbReference>
<evidence type="ECO:0000256" key="6">
    <source>
        <dbReference type="ARBA" id="ARBA00022723"/>
    </source>
</evidence>
<gene>
    <name evidence="20" type="ORF">MATL_G00253930</name>
</gene>
<dbReference type="InterPro" id="IPR027397">
    <property type="entry name" value="Catenin-bd_sf"/>
</dbReference>
<dbReference type="Pfam" id="PF01049">
    <property type="entry name" value="CADH_Y-type_LIR"/>
    <property type="match status" value="1"/>
</dbReference>
<evidence type="ECO:0000259" key="19">
    <source>
        <dbReference type="PROSITE" id="PS50268"/>
    </source>
</evidence>
<dbReference type="FunFam" id="2.60.40.60:FF:000011">
    <property type="entry name" value="Cadherin 1"/>
    <property type="match status" value="1"/>
</dbReference>
<evidence type="ECO:0000313" key="21">
    <source>
        <dbReference type="Proteomes" id="UP001046870"/>
    </source>
</evidence>
<evidence type="ECO:0000256" key="12">
    <source>
        <dbReference type="ARBA" id="ARBA00022989"/>
    </source>
</evidence>
<evidence type="ECO:0000256" key="16">
    <source>
        <dbReference type="RuleBase" id="RU003318"/>
    </source>
</evidence>
<proteinExistence type="predicted"/>
<dbReference type="OrthoDB" id="8961010at2759"/>
<keyword evidence="13 18" id="KW-0472">Membrane</keyword>
<dbReference type="FunFam" id="4.10.900.10:FF:000003">
    <property type="entry name" value="Desmoglein 1"/>
    <property type="match status" value="1"/>
</dbReference>
<name>A0A9D3SW74_MEGAT</name>
<dbReference type="GO" id="GO:0005509">
    <property type="term" value="F:calcium ion binding"/>
    <property type="evidence" value="ECO:0007669"/>
    <property type="project" value="UniProtKB-UniRule"/>
</dbReference>
<dbReference type="PROSITE" id="PS00232">
    <property type="entry name" value="CADHERIN_1"/>
    <property type="match status" value="2"/>
</dbReference>
<dbReference type="Gene3D" id="2.60.40.60">
    <property type="entry name" value="Cadherins"/>
    <property type="match status" value="5"/>
</dbReference>
<comment type="function">
    <text evidence="17">A component of desmosome cell-cell junctions which are required for positive regulation of cellular adhesion. Involved in the interaction of plaque proteins and intermediate filaments mediating cell-cell adhesion.</text>
</comment>
<dbReference type="SUPFAM" id="SSF49313">
    <property type="entry name" value="Cadherin-like"/>
    <property type="match status" value="5"/>
</dbReference>
<dbReference type="InterPro" id="IPR015919">
    <property type="entry name" value="Cadherin-like_sf"/>
</dbReference>
<feature type="domain" description="Cadherin" evidence="19">
    <location>
        <begin position="151"/>
        <end position="261"/>
    </location>
</feature>
<dbReference type="Gene3D" id="4.10.900.10">
    <property type="entry name" value="TCF3-CBD (Catenin binding domain)"/>
    <property type="match status" value="1"/>
</dbReference>
<evidence type="ECO:0000256" key="17">
    <source>
        <dbReference type="RuleBase" id="RU004358"/>
    </source>
</evidence>
<keyword evidence="5 16" id="KW-0812">Transmembrane</keyword>
<dbReference type="FunFam" id="2.60.40.60:FF:000074">
    <property type="entry name" value="Desmoglein 4"/>
    <property type="match status" value="1"/>
</dbReference>
<evidence type="ECO:0000256" key="5">
    <source>
        <dbReference type="ARBA" id="ARBA00022692"/>
    </source>
</evidence>
<dbReference type="InterPro" id="IPR000233">
    <property type="entry name" value="Cadherin_Y-type_LIR"/>
</dbReference>
<keyword evidence="21" id="KW-1185">Reference proteome</keyword>
<evidence type="ECO:0000256" key="7">
    <source>
        <dbReference type="ARBA" id="ARBA00022729"/>
    </source>
</evidence>
<dbReference type="GO" id="GO:0005886">
    <property type="term" value="C:plasma membrane"/>
    <property type="evidence" value="ECO:0007669"/>
    <property type="project" value="UniProtKB-SubCell"/>
</dbReference>
<keyword evidence="14" id="KW-0325">Glycoprotein</keyword>
<dbReference type="PRINTS" id="PR00205">
    <property type="entry name" value="CADHERIN"/>
</dbReference>
<evidence type="ECO:0000256" key="11">
    <source>
        <dbReference type="ARBA" id="ARBA00022949"/>
    </source>
</evidence>
<evidence type="ECO:0000256" key="9">
    <source>
        <dbReference type="ARBA" id="ARBA00022837"/>
    </source>
</evidence>
<accession>A0A9D3SW74</accession>
<keyword evidence="6" id="KW-0479">Metal-binding</keyword>
<evidence type="ECO:0000256" key="18">
    <source>
        <dbReference type="SAM" id="Phobius"/>
    </source>
</evidence>
<dbReference type="Pfam" id="PF00028">
    <property type="entry name" value="Cadherin"/>
    <property type="match status" value="4"/>
</dbReference>
<dbReference type="SMART" id="SM00112">
    <property type="entry name" value="CA"/>
    <property type="match status" value="4"/>
</dbReference>
<dbReference type="GO" id="GO:0045216">
    <property type="term" value="P:cell-cell junction organization"/>
    <property type="evidence" value="ECO:0007669"/>
    <property type="project" value="UniProtKB-ARBA"/>
</dbReference>
<keyword evidence="12 18" id="KW-1133">Transmembrane helix</keyword>
<keyword evidence="10 16" id="KW-0130">Cell adhesion</keyword>
<keyword evidence="9 15" id="KW-0106">Calcium</keyword>
<evidence type="ECO:0000256" key="15">
    <source>
        <dbReference type="PROSITE-ProRule" id="PRU00043"/>
    </source>
</evidence>
<feature type="domain" description="Cadherin" evidence="19">
    <location>
        <begin position="378"/>
        <end position="487"/>
    </location>
</feature>
<evidence type="ECO:0000313" key="20">
    <source>
        <dbReference type="EMBL" id="KAG7455193.1"/>
    </source>
</evidence>
<reference evidence="20" key="1">
    <citation type="submission" date="2021-01" db="EMBL/GenBank/DDBJ databases">
        <authorList>
            <person name="Zahm M."/>
            <person name="Roques C."/>
            <person name="Cabau C."/>
            <person name="Klopp C."/>
            <person name="Donnadieu C."/>
            <person name="Jouanno E."/>
            <person name="Lampietro C."/>
            <person name="Louis A."/>
            <person name="Herpin A."/>
            <person name="Echchiki A."/>
            <person name="Berthelot C."/>
            <person name="Parey E."/>
            <person name="Roest-Crollius H."/>
            <person name="Braasch I."/>
            <person name="Postlethwait J."/>
            <person name="Bobe J."/>
            <person name="Montfort J."/>
            <person name="Bouchez O."/>
            <person name="Begum T."/>
            <person name="Mejri S."/>
            <person name="Adams A."/>
            <person name="Chen W.-J."/>
            <person name="Guiguen Y."/>
        </authorList>
    </citation>
    <scope>NUCLEOTIDE SEQUENCE</scope>
    <source>
        <strain evidence="20">YG-15Mar2019-1</strain>
        <tissue evidence="20">Brain</tissue>
    </source>
</reference>
<dbReference type="Proteomes" id="UP001046870">
    <property type="component" value="Chromosome 24"/>
</dbReference>
<feature type="domain" description="Cadherin" evidence="19">
    <location>
        <begin position="262"/>
        <end position="381"/>
    </location>
</feature>
<keyword evidence="4" id="KW-0165">Cleavage on pair of basic residues</keyword>
<dbReference type="FunFam" id="2.60.40.60:FF:000031">
    <property type="entry name" value="Cadherin 3"/>
    <property type="match status" value="1"/>
</dbReference>
<keyword evidence="3" id="KW-1003">Cell membrane</keyword>
<evidence type="ECO:0000256" key="4">
    <source>
        <dbReference type="ARBA" id="ARBA00022685"/>
    </source>
</evidence>
<dbReference type="PROSITE" id="PS50268">
    <property type="entry name" value="CADHERIN_2"/>
    <property type="match status" value="4"/>
</dbReference>
<evidence type="ECO:0000256" key="1">
    <source>
        <dbReference type="ARBA" id="ARBA00004251"/>
    </source>
</evidence>
<comment type="caution">
    <text evidence="20">The sequence shown here is derived from an EMBL/GenBank/DDBJ whole genome shotgun (WGS) entry which is preliminary data.</text>
</comment>
<dbReference type="PANTHER" id="PTHR24025:SF1">
    <property type="entry name" value="DESMOGLEIN-2"/>
    <property type="match status" value="1"/>
</dbReference>
<evidence type="ECO:0000256" key="2">
    <source>
        <dbReference type="ARBA" id="ARBA00004568"/>
    </source>
</evidence>
<evidence type="ECO:0000256" key="14">
    <source>
        <dbReference type="ARBA" id="ARBA00023180"/>
    </source>
</evidence>
<feature type="domain" description="Cadherin" evidence="19">
    <location>
        <begin position="64"/>
        <end position="151"/>
    </location>
</feature>
<evidence type="ECO:0000256" key="3">
    <source>
        <dbReference type="ARBA" id="ARBA00022475"/>
    </source>
</evidence>
<evidence type="ECO:0000256" key="10">
    <source>
        <dbReference type="ARBA" id="ARBA00022889"/>
    </source>
</evidence>
<dbReference type="CDD" id="cd11304">
    <property type="entry name" value="Cadherin_repeat"/>
    <property type="match status" value="4"/>
</dbReference>
<dbReference type="FunFam" id="2.60.40.60:FF:000068">
    <property type="entry name" value="Desmoglein 1"/>
    <property type="match status" value="1"/>
</dbReference>
<evidence type="ECO:0000256" key="8">
    <source>
        <dbReference type="ARBA" id="ARBA00022737"/>
    </source>
</evidence>
<organism evidence="20 21">
    <name type="scientific">Megalops atlanticus</name>
    <name type="common">Tarpon</name>
    <name type="synonym">Clupea gigantea</name>
    <dbReference type="NCBI Taxonomy" id="7932"/>
    <lineage>
        <taxon>Eukaryota</taxon>
        <taxon>Metazoa</taxon>
        <taxon>Chordata</taxon>
        <taxon>Craniata</taxon>
        <taxon>Vertebrata</taxon>
        <taxon>Euteleostomi</taxon>
        <taxon>Actinopterygii</taxon>
        <taxon>Neopterygii</taxon>
        <taxon>Teleostei</taxon>
        <taxon>Elopiformes</taxon>
        <taxon>Megalopidae</taxon>
        <taxon>Megalops</taxon>
    </lineage>
</organism>
<dbReference type="GO" id="GO:0055113">
    <property type="term" value="P:epiboly involved in gastrulation with mouth forming second"/>
    <property type="evidence" value="ECO:0007669"/>
    <property type="project" value="UniProtKB-ARBA"/>
</dbReference>
<evidence type="ECO:0000256" key="13">
    <source>
        <dbReference type="ARBA" id="ARBA00023136"/>
    </source>
</evidence>
<protein>
    <recommendedName>
        <fullName evidence="19">Cadherin domain-containing protein</fullName>
    </recommendedName>
</protein>
<dbReference type="GO" id="GO:0007156">
    <property type="term" value="P:homophilic cell adhesion via plasma membrane adhesion molecules"/>
    <property type="evidence" value="ECO:0007669"/>
    <property type="project" value="InterPro"/>
</dbReference>
<dbReference type="AlphaFoldDB" id="A0A9D3SW74"/>
<sequence length="1041" mass="114077">MSNTRTMVRVPFAGIFLLLLYFLTVSMVKANAGELKTLRRQKREWILPPQKLTENVDYTRKDFIATIRSDEEVRTSIVYSLTGEGADKPPVGVFIVDPKNGKVRVTRILDREEISSYNMKGVAMFMNNTRAEKDIDLRITVLDKNDNDPIFSFEQHGAVYESSSKATFVMTVNATDADDPNTPNAQIAYSIVGQKPGGQNMFYISNTGEIYVQMNTLDRETQSSYTLIIKGTDLNGAAEGRTGTGSFVINILDVNDNYPTLEKSHYEGTVVENTANVEVMRIKALDADLMYTENWLAHFTIISGNDAGYFSIKTDEKTNEGILILIKALDYEQIQEIHLEGKVNNKAPYHPSIPEDREIRTFSIRVKVKNQLEGVQFIPAVKTINISEHSVVLNKVITRFTATDKDTLKIVQNARYVKDYDPGNWLIIDEETGDIKLNKMPDRESKLLVNGVYKATIICIKKDLPSMSATGTVFIQVEDFNDHCPTLTSTFQRVCASNPVMYVTAVDEDAAPNGAPFTFTVLPEGTKEKWVMEEKNDTTAILRAHNHLWPGNYRVGVEIKDQQGKACLDKQVLDVMVCTCEDGEGGVACGNRETPSAVFGAPGLGLLLLGLLLLLLVPLLLLFCTCGGSGIRTIPYDTKQYLIEYHTEGQGEDTEPPLLKIPVEVDGPHKTISIGTIGELGVKDSYWEAAAGGAGFGTGVTVKTSQDMWADVLLAEYYSQKALFAQQSDSQKDGLLVYNDEGQESPVGSIGCCSLLEEDNDLEFLNNLGPKFKTLAEICRGTRVESGVTPAPPVPKVDFGAVSMTHAEVSAGSTLSASKLSVAHASRSTHMEETVVTGRSSATPSVPGIHTSENVVVPNQTYLIQPQPVYLATTPVLPNTHYVLEPQVHNTVLVSERPGLQGLYMVSDVPCPEGVVIREERVTASPVVHGSVNVGENVVLVERKMGSAHAAREGEAGLNQGLLQVGSLPMSQNVLVVERQVLQEGQSGPAHGPLQRGTLSKSWDLLSNTVENRKVLREGVVGLSRQSFQTYELSTPSSEDI</sequence>